<dbReference type="PANTHER" id="PTHR42085:SF1">
    <property type="entry name" value="F-BOX DOMAIN-CONTAINING PROTEIN"/>
    <property type="match status" value="1"/>
</dbReference>
<accession>A0A6S6VQI2</accession>
<dbReference type="PANTHER" id="PTHR42085">
    <property type="entry name" value="F-BOX DOMAIN-CONTAINING PROTEIN"/>
    <property type="match status" value="1"/>
</dbReference>
<proteinExistence type="predicted"/>
<evidence type="ECO:0000313" key="1">
    <source>
        <dbReference type="EMBL" id="CAE7002391.1"/>
    </source>
</evidence>
<dbReference type="EMBL" id="HG992977">
    <property type="protein sequence ID" value="CAE7002391.1"/>
    <property type="molecule type" value="Genomic_DNA"/>
</dbReference>
<evidence type="ECO:0000313" key="2">
    <source>
        <dbReference type="Proteomes" id="UP000472372"/>
    </source>
</evidence>
<dbReference type="InterPro" id="IPR038883">
    <property type="entry name" value="AN11006-like"/>
</dbReference>
<sequence>MYSKYACVPIPQRKPRLSPQQRREQLAQRLAAITERNQQTSPLLRLPAELRNKVYTYVFHTPPIRPYRDHRVYGAWAYSRRRLRLLQVCRQVYFEARLVPFTCNVFAGYAEHVIELLVTSFAREQAGMVAKVRIDVDAFAVYREGVIPEVGLKKWFTGELWELAGLRGLREVVLVWFGSEVGIVREGLLGEVSGVFERAGRVDVKVVVEQWI</sequence>
<organism evidence="1 2">
    <name type="scientific">Pyrenophora teres f. teres</name>
    <dbReference type="NCBI Taxonomy" id="97479"/>
    <lineage>
        <taxon>Eukaryota</taxon>
        <taxon>Fungi</taxon>
        <taxon>Dikarya</taxon>
        <taxon>Ascomycota</taxon>
        <taxon>Pezizomycotina</taxon>
        <taxon>Dothideomycetes</taxon>
        <taxon>Pleosporomycetidae</taxon>
        <taxon>Pleosporales</taxon>
        <taxon>Pleosporineae</taxon>
        <taxon>Pleosporaceae</taxon>
        <taxon>Pyrenophora</taxon>
    </lineage>
</organism>
<reference evidence="1" key="1">
    <citation type="submission" date="2021-02" db="EMBL/GenBank/DDBJ databases">
        <authorList>
            <person name="Syme A R."/>
            <person name="Syme A R."/>
            <person name="Moolhuijzen P."/>
        </authorList>
    </citation>
    <scope>NUCLEOTIDE SEQUENCE</scope>
    <source>
        <strain evidence="1">W1-1</strain>
    </source>
</reference>
<protein>
    <submittedName>
        <fullName evidence="1">Uncharacterized protein</fullName>
    </submittedName>
</protein>
<dbReference type="AlphaFoldDB" id="A0A6S6VQI2"/>
<dbReference type="Proteomes" id="UP000472372">
    <property type="component" value="Chromosome 1"/>
</dbReference>
<name>A0A6S6VQI2_9PLEO</name>
<gene>
    <name evidence="1" type="ORF">PTTW11_01382</name>
</gene>